<name>A0A090IS96_9BACI</name>
<dbReference type="GO" id="GO:0004518">
    <property type="term" value="F:nuclease activity"/>
    <property type="evidence" value="ECO:0007669"/>
    <property type="project" value="InterPro"/>
</dbReference>
<accession>A0A090IS96</accession>
<evidence type="ECO:0000313" key="2">
    <source>
        <dbReference type="EMBL" id="CEE00547.1"/>
    </source>
</evidence>
<proteinExistence type="predicted"/>
<sequence length="83" mass="9495">MSDFENGGAFAIKGFNFQKAAITFIAIKNFNKPDFHILVEARDDFEVKFNGYEAYIQVKSQKLSLNKLLNSKNGKSILEKKFK</sequence>
<dbReference type="Pfam" id="PF14130">
    <property type="entry name" value="Cap4_nuclease"/>
    <property type="match status" value="1"/>
</dbReference>
<organism evidence="2 3">
    <name type="scientific">Caldibacillus thermoamylovorans</name>
    <dbReference type="NCBI Taxonomy" id="35841"/>
    <lineage>
        <taxon>Bacteria</taxon>
        <taxon>Bacillati</taxon>
        <taxon>Bacillota</taxon>
        <taxon>Bacilli</taxon>
        <taxon>Bacillales</taxon>
        <taxon>Bacillaceae</taxon>
        <taxon>Caldibacillus</taxon>
    </lineage>
</organism>
<dbReference type="InterPro" id="IPR025382">
    <property type="entry name" value="Cap4-like_endonuclease_dom"/>
</dbReference>
<dbReference type="AlphaFoldDB" id="A0A090IS96"/>
<feature type="domain" description="CD-NTase associated protein 4-like DNA endonuclease" evidence="1">
    <location>
        <begin position="7"/>
        <end position="81"/>
    </location>
</feature>
<dbReference type="RefSeq" id="WP_034768127.1">
    <property type="nucleotide sequence ID" value="NZ_CCRF01000023.1"/>
</dbReference>
<evidence type="ECO:0000259" key="1">
    <source>
        <dbReference type="Pfam" id="PF14130"/>
    </source>
</evidence>
<evidence type="ECO:0000313" key="3">
    <source>
        <dbReference type="Proteomes" id="UP000040576"/>
    </source>
</evidence>
<keyword evidence="3" id="KW-1185">Reference proteome</keyword>
<gene>
    <name evidence="2" type="ORF">BT1A1_0693</name>
</gene>
<dbReference type="Proteomes" id="UP000040576">
    <property type="component" value="Unassembled WGS sequence"/>
</dbReference>
<reference evidence="2 3" key="1">
    <citation type="submission" date="2014-07" db="EMBL/GenBank/DDBJ databases">
        <authorList>
            <person name="Wibberg Daniel"/>
        </authorList>
    </citation>
    <scope>NUCLEOTIDE SEQUENCE [LARGE SCALE GENOMIC DNA]</scope>
</reference>
<dbReference type="EMBL" id="CCRF01000023">
    <property type="protein sequence ID" value="CEE00547.1"/>
    <property type="molecule type" value="Genomic_DNA"/>
</dbReference>
<protein>
    <recommendedName>
        <fullName evidence="1">CD-NTase associated protein 4-like DNA endonuclease domain-containing protein</fullName>
    </recommendedName>
</protein>